<evidence type="ECO:0000313" key="3">
    <source>
        <dbReference type="Proteomes" id="UP001176961"/>
    </source>
</evidence>
<evidence type="ECO:0000313" key="2">
    <source>
        <dbReference type="EMBL" id="CAJ0588143.1"/>
    </source>
</evidence>
<feature type="region of interest" description="Disordered" evidence="1">
    <location>
        <begin position="108"/>
        <end position="140"/>
    </location>
</feature>
<proteinExistence type="predicted"/>
<evidence type="ECO:0000256" key="1">
    <source>
        <dbReference type="SAM" id="MobiDB-lite"/>
    </source>
</evidence>
<dbReference type="AlphaFoldDB" id="A0AA36GEM1"/>
<feature type="compositionally biased region" description="Basic residues" evidence="1">
    <location>
        <begin position="222"/>
        <end position="232"/>
    </location>
</feature>
<accession>A0AA36GEM1</accession>
<dbReference type="EMBL" id="CATQJL010000001">
    <property type="protein sequence ID" value="CAJ0588143.1"/>
    <property type="molecule type" value="Genomic_DNA"/>
</dbReference>
<organism evidence="2 3">
    <name type="scientific">Cylicocyclus nassatus</name>
    <name type="common">Nematode worm</name>
    <dbReference type="NCBI Taxonomy" id="53992"/>
    <lineage>
        <taxon>Eukaryota</taxon>
        <taxon>Metazoa</taxon>
        <taxon>Ecdysozoa</taxon>
        <taxon>Nematoda</taxon>
        <taxon>Chromadorea</taxon>
        <taxon>Rhabditida</taxon>
        <taxon>Rhabditina</taxon>
        <taxon>Rhabditomorpha</taxon>
        <taxon>Strongyloidea</taxon>
        <taxon>Strongylidae</taxon>
        <taxon>Cylicocyclus</taxon>
    </lineage>
</organism>
<gene>
    <name evidence="2" type="ORF">CYNAS_LOCUS126</name>
</gene>
<comment type="caution">
    <text evidence="2">The sequence shown here is derived from an EMBL/GenBank/DDBJ whole genome shotgun (WGS) entry which is preliminary data.</text>
</comment>
<feature type="compositionally biased region" description="Basic and acidic residues" evidence="1">
    <location>
        <begin position="127"/>
        <end position="140"/>
    </location>
</feature>
<feature type="compositionally biased region" description="Basic and acidic residues" evidence="1">
    <location>
        <begin position="255"/>
        <end position="273"/>
    </location>
</feature>
<dbReference type="Proteomes" id="UP001176961">
    <property type="component" value="Unassembled WGS sequence"/>
</dbReference>
<name>A0AA36GEM1_CYLNA</name>
<feature type="region of interest" description="Disordered" evidence="1">
    <location>
        <begin position="207"/>
        <end position="309"/>
    </location>
</feature>
<feature type="region of interest" description="Disordered" evidence="1">
    <location>
        <begin position="54"/>
        <end position="79"/>
    </location>
</feature>
<protein>
    <submittedName>
        <fullName evidence="2">Uncharacterized protein</fullName>
    </submittedName>
</protein>
<sequence>MVLRPSSSSWSIAPETIMSHHYKLTRGVKGRVDTSPPFSMYNSPISVHYIPKRASSADAAKRRQPKLSRPHKELSEFVGDPYGRGVPKLNLPLSLTGNDVKSKLLQTKTYQPPLHRNRQVAKPPAPKAEKNLEEKKKRAEKQRRKENFCFDLFKDAVYTYVIDREVFTDGVIAEAVDIEMEKWSNQISWDDLECLRAEIFDELGVRPTHYTPKQTRTENKSKSKSSPKRKSRSSTGSTESSSSSPHSSGSALSELKTDSDRSEAKSNSERVSESESESSSSSSSGKSEASNRSRKNSSSSGSSTSSESK</sequence>
<reference evidence="2" key="1">
    <citation type="submission" date="2023-07" db="EMBL/GenBank/DDBJ databases">
        <authorList>
            <consortium name="CYATHOMIX"/>
        </authorList>
    </citation>
    <scope>NUCLEOTIDE SEQUENCE</scope>
    <source>
        <strain evidence="2">N/A</strain>
    </source>
</reference>
<feature type="compositionally biased region" description="Low complexity" evidence="1">
    <location>
        <begin position="233"/>
        <end position="254"/>
    </location>
</feature>
<feature type="compositionally biased region" description="Low complexity" evidence="1">
    <location>
        <begin position="277"/>
        <end position="309"/>
    </location>
</feature>
<keyword evidence="3" id="KW-1185">Reference proteome</keyword>